<dbReference type="CDD" id="cd09001">
    <property type="entry name" value="GH43_FsAxh1-like"/>
    <property type="match status" value="1"/>
</dbReference>
<dbReference type="InterPro" id="IPR041542">
    <property type="entry name" value="GH43_C2"/>
</dbReference>
<evidence type="ECO:0000259" key="6">
    <source>
        <dbReference type="Pfam" id="PF17851"/>
    </source>
</evidence>
<evidence type="ECO:0000256" key="2">
    <source>
        <dbReference type="ARBA" id="ARBA00022801"/>
    </source>
</evidence>
<dbReference type="PANTHER" id="PTHR42812:SF12">
    <property type="entry name" value="BETA-XYLOSIDASE-RELATED"/>
    <property type="match status" value="1"/>
</dbReference>
<keyword evidence="8" id="KW-1185">Reference proteome</keyword>
<dbReference type="GO" id="GO:0016787">
    <property type="term" value="F:hydrolase activity"/>
    <property type="evidence" value="ECO:0007669"/>
    <property type="project" value="UniProtKB-KW"/>
</dbReference>
<accession>A0ABT9A761</accession>
<comment type="similarity">
    <text evidence="1 4">Belongs to the glycosyl hydrolase 43 family.</text>
</comment>
<comment type="caution">
    <text evidence="7">The sequence shown here is derived from an EMBL/GenBank/DDBJ whole genome shotgun (WGS) entry which is preliminary data.</text>
</comment>
<dbReference type="Gene3D" id="2.60.120.200">
    <property type="match status" value="1"/>
</dbReference>
<evidence type="ECO:0000313" key="8">
    <source>
        <dbReference type="Proteomes" id="UP001167796"/>
    </source>
</evidence>
<sequence length="555" mass="61257">MKQRSIGRFRPFIGLLAGLLLLVLPPAPAQTPSAALSKVWVPDLGNGRYKNPVLYADYSDPDVVRVGSDFYLTSSSFNCVPGLPILHSKDLVNWTIIGNVFGAQPPLARYREPQHGNGVWAPAIRYHNQEFYIYYPDPDLGIFVTKARNPAGPWSTPVCVKEARGWIDPCPLWDADGRAYLVHGFAGSRAGIKTVLAVSPMAPSGLRLIGDDVLVFDGHAGHPTLEGPKFYKRNGYYYIFAPAGGVPTGWQLVLRSKSVYGPYEEKIVMDQGKTPINGPHQGAWVDTDAGEDWFLHFQDQGAYGRVVHLQPMVWKNDWPVIGEDPDGDGKGQPVLNYRKPRIKSPAQPLATPPTSDDFGRVPLGRQWQWHANPQDYWAYLNPAAGYLRLYSVPLPEAYKNLWQVPNLLLQKLPAEVFTATAKLTFSPRVEGEKVALLMMGLDYAYIALSNQGGKLLLSQSVCKDADKGTAETATPAVEVPAARAGQPLYLRVAVRAGAMCQFSYSFDNQGFQPLGAEFRAREGKWIGAKMGLLCSRTAKFNDAGNADIDWFHVEK</sequence>
<dbReference type="SUPFAM" id="SSF75005">
    <property type="entry name" value="Arabinanase/levansucrase/invertase"/>
    <property type="match status" value="1"/>
</dbReference>
<reference evidence="7" key="1">
    <citation type="submission" date="2023-07" db="EMBL/GenBank/DDBJ databases">
        <authorList>
            <person name="Kim M.K."/>
        </authorList>
    </citation>
    <scope>NUCLEOTIDE SEQUENCE</scope>
    <source>
        <strain evidence="7">M29</strain>
    </source>
</reference>
<feature type="signal peptide" evidence="5">
    <location>
        <begin position="1"/>
        <end position="29"/>
    </location>
</feature>
<gene>
    <name evidence="7" type="ORF">Q5H92_01735</name>
</gene>
<evidence type="ECO:0000256" key="5">
    <source>
        <dbReference type="SAM" id="SignalP"/>
    </source>
</evidence>
<proteinExistence type="inferred from homology"/>
<dbReference type="InterPro" id="IPR013320">
    <property type="entry name" value="ConA-like_dom_sf"/>
</dbReference>
<organism evidence="7 8">
    <name type="scientific">Hymenobacter mellowenesis</name>
    <dbReference type="NCBI Taxonomy" id="3063995"/>
    <lineage>
        <taxon>Bacteria</taxon>
        <taxon>Pseudomonadati</taxon>
        <taxon>Bacteroidota</taxon>
        <taxon>Cytophagia</taxon>
        <taxon>Cytophagales</taxon>
        <taxon>Hymenobacteraceae</taxon>
        <taxon>Hymenobacter</taxon>
    </lineage>
</organism>
<dbReference type="Pfam" id="PF17851">
    <property type="entry name" value="GH43_C2"/>
    <property type="match status" value="1"/>
</dbReference>
<evidence type="ECO:0000313" key="7">
    <source>
        <dbReference type="EMBL" id="MDO7845060.1"/>
    </source>
</evidence>
<dbReference type="InterPro" id="IPR023296">
    <property type="entry name" value="Glyco_hydro_beta-prop_sf"/>
</dbReference>
<dbReference type="InterPro" id="IPR006710">
    <property type="entry name" value="Glyco_hydro_43"/>
</dbReference>
<dbReference type="EMBL" id="JAUQSX010000001">
    <property type="protein sequence ID" value="MDO7845060.1"/>
    <property type="molecule type" value="Genomic_DNA"/>
</dbReference>
<keyword evidence="2 4" id="KW-0378">Hydrolase</keyword>
<dbReference type="PANTHER" id="PTHR42812">
    <property type="entry name" value="BETA-XYLOSIDASE"/>
    <property type="match status" value="1"/>
</dbReference>
<dbReference type="InterPro" id="IPR051795">
    <property type="entry name" value="Glycosyl_Hydrlase_43"/>
</dbReference>
<dbReference type="Gene3D" id="2.115.10.20">
    <property type="entry name" value="Glycosyl hydrolase domain, family 43"/>
    <property type="match status" value="1"/>
</dbReference>
<dbReference type="RefSeq" id="WP_305009735.1">
    <property type="nucleotide sequence ID" value="NZ_JAUQSX010000001.1"/>
</dbReference>
<evidence type="ECO:0000256" key="4">
    <source>
        <dbReference type="RuleBase" id="RU361187"/>
    </source>
</evidence>
<dbReference type="Pfam" id="PF04616">
    <property type="entry name" value="Glyco_hydro_43"/>
    <property type="match status" value="1"/>
</dbReference>
<keyword evidence="5" id="KW-0732">Signal</keyword>
<feature type="domain" description="Beta-xylosidase C-terminal Concanavalin A-like" evidence="6">
    <location>
        <begin position="355"/>
        <end position="554"/>
    </location>
</feature>
<dbReference type="Proteomes" id="UP001167796">
    <property type="component" value="Unassembled WGS sequence"/>
</dbReference>
<protein>
    <submittedName>
        <fullName evidence="7">Glycoside hydrolase 43 family protein</fullName>
    </submittedName>
</protein>
<evidence type="ECO:0000256" key="1">
    <source>
        <dbReference type="ARBA" id="ARBA00009865"/>
    </source>
</evidence>
<name>A0ABT9A761_9BACT</name>
<feature type="chain" id="PRO_5046352255" evidence="5">
    <location>
        <begin position="30"/>
        <end position="555"/>
    </location>
</feature>
<evidence type="ECO:0000256" key="3">
    <source>
        <dbReference type="ARBA" id="ARBA00023295"/>
    </source>
</evidence>
<keyword evidence="3 4" id="KW-0326">Glycosidase</keyword>
<dbReference type="SUPFAM" id="SSF49899">
    <property type="entry name" value="Concanavalin A-like lectins/glucanases"/>
    <property type="match status" value="1"/>
</dbReference>